<proteinExistence type="predicted"/>
<reference evidence="3 5" key="1">
    <citation type="submission" date="2023-07" db="EMBL/GenBank/DDBJ databases">
        <title>Unpublished Manusciprt.</title>
        <authorList>
            <person name="Aydin F."/>
            <person name="Tarhane S."/>
            <person name="Saticioglu I.B."/>
            <person name="Karakaya E."/>
            <person name="Abay S."/>
            <person name="Guran O."/>
            <person name="Bozkurt E."/>
            <person name="Uzum N."/>
            <person name="Olgun K."/>
            <person name="Jablonski D."/>
        </authorList>
    </citation>
    <scope>NUCLEOTIDE SEQUENCE</scope>
    <source>
        <strain evidence="5">faydin-H75</strain>
        <strain evidence="3">Faydin-H76</strain>
    </source>
</reference>
<dbReference type="Proteomes" id="UP001177258">
    <property type="component" value="Unassembled WGS sequence"/>
</dbReference>
<dbReference type="Proteomes" id="UP001240777">
    <property type="component" value="Unassembled WGS sequence"/>
</dbReference>
<keyword evidence="5" id="KW-1185">Reference proteome</keyword>
<name>A0AA90T4X9_9HELI</name>
<sequence length="250" mass="27144">MKKVFLTFFISCLVGGFFVNAESVDSDGTDQGIVSEDTQIQSNARGWSWYLDAALDMEFFKISDSNEGTSSSVYGTRDKDSYSMGAQFYVAAGPTYNFTERFGIGAKIGIGAQYFLLGYSGIDYSCYSYSYSSCGYQDKTTFVPVGFGVVVPVAFDVKYSFNKKYGLIGGVGYDFGSTMRHFRMYVGGIFYKNAVIKVGYSHVSLTDSTLKKVSDPSAGSSLYQALGVGGVDLGGGNGNGFYVSVSYMIW</sequence>
<dbReference type="EMBL" id="JAUYZK010000004">
    <property type="protein sequence ID" value="MDP2538838.1"/>
    <property type="molecule type" value="Genomic_DNA"/>
</dbReference>
<dbReference type="RefSeq" id="WP_305516641.1">
    <property type="nucleotide sequence ID" value="NZ_JAUPEV010000003.1"/>
</dbReference>
<accession>A0AA90T4X9</accession>
<evidence type="ECO:0000313" key="3">
    <source>
        <dbReference type="EMBL" id="MDP2538838.1"/>
    </source>
</evidence>
<evidence type="ECO:0000313" key="2">
    <source>
        <dbReference type="EMBL" id="MDO7252795.1"/>
    </source>
</evidence>
<reference evidence="2 4" key="3">
    <citation type="journal article" date="2024" name="Syst. Appl. Microbiol.">
        <title>Helicobacter cappadocius sp. nov., from lizards: The first psychrotrophic Helicobacter species.</title>
        <authorList>
            <person name="Aydin F."/>
            <person name="Tarhane S."/>
            <person name="Karakaya E."/>
            <person name="Abay S."/>
            <person name="Kayman T."/>
            <person name="Guran O."/>
            <person name="Bozkurt E."/>
            <person name="Uzum N."/>
            <person name="Avci A."/>
            <person name="Olgun K."/>
            <person name="Jablonski D."/>
            <person name="Guran C."/>
            <person name="Burcin Saticioglu I."/>
        </authorList>
    </citation>
    <scope>NUCLEOTIDE SEQUENCE [LARGE SCALE GENOMIC DNA]</scope>
    <source>
        <strain evidence="2">Faydin-H75</strain>
        <strain evidence="4">faydin-H76</strain>
    </source>
</reference>
<evidence type="ECO:0000256" key="1">
    <source>
        <dbReference type="SAM" id="SignalP"/>
    </source>
</evidence>
<organism evidence="3 4">
    <name type="scientific">Helicobacter cappadocius</name>
    <dbReference type="NCBI Taxonomy" id="3063998"/>
    <lineage>
        <taxon>Bacteria</taxon>
        <taxon>Pseudomonadati</taxon>
        <taxon>Campylobacterota</taxon>
        <taxon>Epsilonproteobacteria</taxon>
        <taxon>Campylobacterales</taxon>
        <taxon>Helicobacteraceae</taxon>
        <taxon>Helicobacter</taxon>
    </lineage>
</organism>
<dbReference type="AlphaFoldDB" id="A0AA90T4X9"/>
<reference evidence="2" key="2">
    <citation type="submission" date="2023-07" db="EMBL/GenBank/DDBJ databases">
        <authorList>
            <person name="Aydin F."/>
            <person name="Tarhane S."/>
            <person name="Saticioglu I.B."/>
            <person name="Karakaya E."/>
            <person name="Abay S."/>
            <person name="Guran O."/>
            <person name="Bozkurt E."/>
            <person name="Uzum N."/>
            <person name="Olgun K."/>
            <person name="Jablonski D."/>
        </authorList>
    </citation>
    <scope>NUCLEOTIDE SEQUENCE</scope>
    <source>
        <strain evidence="2">Faydin-H75</strain>
    </source>
</reference>
<feature type="signal peptide" evidence="1">
    <location>
        <begin position="1"/>
        <end position="21"/>
    </location>
</feature>
<dbReference type="EMBL" id="JAUPEV010000003">
    <property type="protein sequence ID" value="MDO7252795.1"/>
    <property type="molecule type" value="Genomic_DNA"/>
</dbReference>
<evidence type="ECO:0000313" key="4">
    <source>
        <dbReference type="Proteomes" id="UP001177258"/>
    </source>
</evidence>
<protein>
    <recommendedName>
        <fullName evidence="6">Outer membrane protein beta-barrel domain-containing protein</fullName>
    </recommendedName>
</protein>
<evidence type="ECO:0000313" key="5">
    <source>
        <dbReference type="Proteomes" id="UP001240777"/>
    </source>
</evidence>
<gene>
    <name evidence="2" type="ORF">Q5I04_02520</name>
    <name evidence="3" type="ORF">Q5I06_03450</name>
</gene>
<keyword evidence="1" id="KW-0732">Signal</keyword>
<feature type="chain" id="PRO_5041730478" description="Outer membrane protein beta-barrel domain-containing protein" evidence="1">
    <location>
        <begin position="22"/>
        <end position="250"/>
    </location>
</feature>
<comment type="caution">
    <text evidence="3">The sequence shown here is derived from an EMBL/GenBank/DDBJ whole genome shotgun (WGS) entry which is preliminary data.</text>
</comment>
<evidence type="ECO:0008006" key="6">
    <source>
        <dbReference type="Google" id="ProtNLM"/>
    </source>
</evidence>